<dbReference type="PANTHER" id="PTHR36845">
    <property type="entry name" value="HYDROLASE, PUTATIVE (AFU_ORTHOLOGUE AFUA_7G05090)-RELATED"/>
    <property type="match status" value="1"/>
</dbReference>
<dbReference type="Gene3D" id="1.50.10.10">
    <property type="match status" value="1"/>
</dbReference>
<keyword evidence="4" id="KW-1185">Reference proteome</keyword>
<organism evidence="3 4">
    <name type="scientific">Paenibacillus gyeongsangnamensis</name>
    <dbReference type="NCBI Taxonomy" id="3388067"/>
    <lineage>
        <taxon>Bacteria</taxon>
        <taxon>Bacillati</taxon>
        <taxon>Bacillota</taxon>
        <taxon>Bacilli</taxon>
        <taxon>Bacillales</taxon>
        <taxon>Paenibacillaceae</taxon>
        <taxon>Paenibacillus</taxon>
    </lineage>
</organism>
<keyword evidence="1 3" id="KW-0378">Hydrolase</keyword>
<name>A0ABT4QH96_9BACL</name>
<evidence type="ECO:0000313" key="4">
    <source>
        <dbReference type="Proteomes" id="UP001527882"/>
    </source>
</evidence>
<dbReference type="GO" id="GO:0016787">
    <property type="term" value="F:hydrolase activity"/>
    <property type="evidence" value="ECO:0007669"/>
    <property type="project" value="UniProtKB-KW"/>
</dbReference>
<accession>A0ABT4QH96</accession>
<dbReference type="InterPro" id="IPR010905">
    <property type="entry name" value="Glyco_hydro_88"/>
</dbReference>
<evidence type="ECO:0000313" key="3">
    <source>
        <dbReference type="EMBL" id="MCZ8516256.1"/>
    </source>
</evidence>
<dbReference type="RefSeq" id="WP_269884787.1">
    <property type="nucleotide sequence ID" value="NZ_JAQAGZ010000022.1"/>
</dbReference>
<protein>
    <submittedName>
        <fullName evidence="3">Glycoside hydrolase family 88 protein</fullName>
    </submittedName>
</protein>
<dbReference type="EMBL" id="JAQAGZ010000022">
    <property type="protein sequence ID" value="MCZ8516256.1"/>
    <property type="molecule type" value="Genomic_DNA"/>
</dbReference>
<gene>
    <name evidence="3" type="ORF">O9H85_28450</name>
</gene>
<dbReference type="InterPro" id="IPR052369">
    <property type="entry name" value="UG_Glycosaminoglycan_Hydrolase"/>
</dbReference>
<comment type="similarity">
    <text evidence="2">Belongs to the glycosyl hydrolase 88 family.</text>
</comment>
<dbReference type="Pfam" id="PF07470">
    <property type="entry name" value="Glyco_hydro_88"/>
    <property type="match status" value="1"/>
</dbReference>
<dbReference type="InterPro" id="IPR012341">
    <property type="entry name" value="6hp_glycosidase-like_sf"/>
</dbReference>
<dbReference type="PANTHER" id="PTHR36845:SF1">
    <property type="entry name" value="HYDROLASE, PUTATIVE (AFU_ORTHOLOGUE AFUA_7G05090)-RELATED"/>
    <property type="match status" value="1"/>
</dbReference>
<dbReference type="SUPFAM" id="SSF48208">
    <property type="entry name" value="Six-hairpin glycosidases"/>
    <property type="match status" value="1"/>
</dbReference>
<evidence type="ECO:0000256" key="1">
    <source>
        <dbReference type="ARBA" id="ARBA00022801"/>
    </source>
</evidence>
<evidence type="ECO:0000256" key="2">
    <source>
        <dbReference type="ARBA" id="ARBA00038358"/>
    </source>
</evidence>
<reference evidence="3 4" key="1">
    <citation type="submission" date="2022-12" db="EMBL/GenBank/DDBJ databases">
        <title>Draft genome sequence of Paenibacillus sp. dW9.</title>
        <authorList>
            <person name="Choi E.-W."/>
            <person name="Kim D.-U."/>
        </authorList>
    </citation>
    <scope>NUCLEOTIDE SEQUENCE [LARGE SCALE GENOMIC DNA]</scope>
    <source>
        <strain evidence="4">dW9</strain>
    </source>
</reference>
<proteinExistence type="inferred from homology"/>
<comment type="caution">
    <text evidence="3">The sequence shown here is derived from an EMBL/GenBank/DDBJ whole genome shotgun (WGS) entry which is preliminary data.</text>
</comment>
<dbReference type="Proteomes" id="UP001527882">
    <property type="component" value="Unassembled WGS sequence"/>
</dbReference>
<sequence length="383" mass="42948">MTAIDTSKWERTAGLPEALPHIWEALQVKVDRMIGQIGTKSPHVAKEDGIYDDIRYDWWTSGFWPGILWIMHELTGKEHYKEAAWGWDEKFEQKMIQDNNFHHDVGFQFLPTAVIKHKLTGDKDGLRRGLQAANFLAGRFNIAGNFLRAWNQEKIGWSIVDSSMNLSILFWAAEQIGDPRFDHIGRAHADTVVSQFIRPDGSVNHIVSFDAKTGERIESLGGQGAGPHSSWSRGAAWALHGMANVYRYTGDTKYLRASQQVAHYFLACLPDDYVAHWDFRAADPLDGEPRDTSAASCAASGLLELAEALPGALGAMYRRAAERILLSLTKHYATWDRPDHEAILIAGTGNKPAGQNVDVSLIYGDYYYVEALAKLMGWKTRIF</sequence>
<dbReference type="InterPro" id="IPR008928">
    <property type="entry name" value="6-hairpin_glycosidase_sf"/>
</dbReference>